<name>A0A5B8YJQ9_9FLAO</name>
<protein>
    <submittedName>
        <fullName evidence="3">SRPBCC domain-containing protein</fullName>
    </submittedName>
</protein>
<evidence type="ECO:0000313" key="3">
    <source>
        <dbReference type="EMBL" id="QED37358.1"/>
    </source>
</evidence>
<evidence type="ECO:0000259" key="2">
    <source>
        <dbReference type="Pfam" id="PF08327"/>
    </source>
</evidence>
<dbReference type="Gene3D" id="3.30.530.20">
    <property type="match status" value="1"/>
</dbReference>
<dbReference type="Pfam" id="PF08327">
    <property type="entry name" value="AHSA1"/>
    <property type="match status" value="1"/>
</dbReference>
<dbReference type="RefSeq" id="WP_146832331.1">
    <property type="nucleotide sequence ID" value="NZ_CP042476.1"/>
</dbReference>
<organism evidence="3 4">
    <name type="scientific">Antarcticibacterium arcticum</name>
    <dbReference type="NCBI Taxonomy" id="2585771"/>
    <lineage>
        <taxon>Bacteria</taxon>
        <taxon>Pseudomonadati</taxon>
        <taxon>Bacteroidota</taxon>
        <taxon>Flavobacteriia</taxon>
        <taxon>Flavobacteriales</taxon>
        <taxon>Flavobacteriaceae</taxon>
        <taxon>Antarcticibacterium</taxon>
    </lineage>
</organism>
<evidence type="ECO:0000256" key="1">
    <source>
        <dbReference type="ARBA" id="ARBA00006817"/>
    </source>
</evidence>
<dbReference type="EMBL" id="CP042476">
    <property type="protein sequence ID" value="QED37358.1"/>
    <property type="molecule type" value="Genomic_DNA"/>
</dbReference>
<reference evidence="3 4" key="1">
    <citation type="submission" date="2019-08" db="EMBL/GenBank/DDBJ databases">
        <title>Antarcticibacterium arcticum sp. nov., a bacterium isolated from marine sediment of the Canadian Beaufort Sea.</title>
        <authorList>
            <person name="Lee Y.M."/>
            <person name="Baek K."/>
            <person name="Lee D.-H."/>
            <person name="Shin S.C."/>
            <person name="Jin Y.K."/>
            <person name="Park Y."/>
        </authorList>
    </citation>
    <scope>NUCLEOTIDE SEQUENCE [LARGE SCALE GENOMIC DNA]</scope>
    <source>
        <strain evidence="3 4">PAMC 28998</strain>
    </source>
</reference>
<gene>
    <name evidence="3" type="ORF">FK178_06330</name>
</gene>
<feature type="domain" description="Activator of Hsp90 ATPase homologue 1/2-like C-terminal" evidence="2">
    <location>
        <begin position="13"/>
        <end position="129"/>
    </location>
</feature>
<dbReference type="SUPFAM" id="SSF55961">
    <property type="entry name" value="Bet v1-like"/>
    <property type="match status" value="1"/>
</dbReference>
<dbReference type="KEGG" id="anp:FK178_06330"/>
<comment type="similarity">
    <text evidence="1">Belongs to the AHA1 family.</text>
</comment>
<sequence length="140" mass="16767">MANLNHSIIINSKPEKVFKAITTEQGLKSWWTHDVKVDEVEKKYTFGFNNHRILFNMISLKEIQNEYVEWRCTGEIEEWKNTRLIFEISKIDPNSTLLRFTHADWTKIDDLFSKCNTDWGHLMYFLKEFAEGKNERPFMS</sequence>
<dbReference type="InterPro" id="IPR023393">
    <property type="entry name" value="START-like_dom_sf"/>
</dbReference>
<proteinExistence type="inferred from homology"/>
<dbReference type="AlphaFoldDB" id="A0A5B8YJQ9"/>
<evidence type="ECO:0000313" key="4">
    <source>
        <dbReference type="Proteomes" id="UP000321954"/>
    </source>
</evidence>
<dbReference type="OrthoDB" id="287565at2"/>
<dbReference type="InterPro" id="IPR013538">
    <property type="entry name" value="ASHA1/2-like_C"/>
</dbReference>
<dbReference type="Proteomes" id="UP000321954">
    <property type="component" value="Chromosome"/>
</dbReference>
<keyword evidence="4" id="KW-1185">Reference proteome</keyword>
<accession>A0A5B8YJQ9</accession>